<evidence type="ECO:0000313" key="4">
    <source>
        <dbReference type="EMBL" id="MCS3676999.1"/>
    </source>
</evidence>
<feature type="transmembrane region" description="Helical" evidence="3">
    <location>
        <begin position="5"/>
        <end position="25"/>
    </location>
</feature>
<evidence type="ECO:0000256" key="1">
    <source>
        <dbReference type="ARBA" id="ARBA00006586"/>
    </source>
</evidence>
<dbReference type="SUPFAM" id="SSF56235">
    <property type="entry name" value="N-terminal nucleophile aminohydrolases (Ntn hydrolases)"/>
    <property type="match status" value="1"/>
</dbReference>
<dbReference type="InterPro" id="IPR043147">
    <property type="entry name" value="Penicillin_amidase_A-knob"/>
</dbReference>
<dbReference type="RefSeq" id="WP_251952935.1">
    <property type="nucleotide sequence ID" value="NZ_CALTSQ010000007.1"/>
</dbReference>
<reference evidence="4" key="1">
    <citation type="submission" date="2022-08" db="EMBL/GenBank/DDBJ databases">
        <title>Genomic Encyclopedia of Type Strains, Phase V (KMG-V): Genome sequencing to study the core and pangenomes of soil and plant-associated prokaryotes.</title>
        <authorList>
            <person name="Whitman W."/>
        </authorList>
    </citation>
    <scope>NUCLEOTIDE SEQUENCE</scope>
    <source>
        <strain evidence="4">0</strain>
    </source>
</reference>
<evidence type="ECO:0008006" key="6">
    <source>
        <dbReference type="Google" id="ProtNLM"/>
    </source>
</evidence>
<keyword evidence="3" id="KW-0812">Transmembrane</keyword>
<evidence type="ECO:0000313" key="5">
    <source>
        <dbReference type="Proteomes" id="UP001155027"/>
    </source>
</evidence>
<dbReference type="Gene3D" id="1.10.439.10">
    <property type="entry name" value="Penicillin Amidohydrolase, domain 1"/>
    <property type="match status" value="1"/>
</dbReference>
<keyword evidence="3" id="KW-1133">Transmembrane helix</keyword>
<comment type="caution">
    <text evidence="4">The sequence shown here is derived from an EMBL/GenBank/DDBJ whole genome shotgun (WGS) entry which is preliminary data.</text>
</comment>
<feature type="region of interest" description="Disordered" evidence="2">
    <location>
        <begin position="632"/>
        <end position="655"/>
    </location>
</feature>
<dbReference type="GO" id="GO:0017000">
    <property type="term" value="P:antibiotic biosynthetic process"/>
    <property type="evidence" value="ECO:0007669"/>
    <property type="project" value="InterPro"/>
</dbReference>
<protein>
    <recommendedName>
        <fullName evidence="6">Penicillin amidase</fullName>
    </recommendedName>
</protein>
<comment type="similarity">
    <text evidence="1">Belongs to the peptidase S45 family.</text>
</comment>
<evidence type="ECO:0000256" key="3">
    <source>
        <dbReference type="SAM" id="Phobius"/>
    </source>
</evidence>
<organism evidence="4 5">
    <name type="scientific">Salinibacter ruber</name>
    <dbReference type="NCBI Taxonomy" id="146919"/>
    <lineage>
        <taxon>Bacteria</taxon>
        <taxon>Pseudomonadati</taxon>
        <taxon>Rhodothermota</taxon>
        <taxon>Rhodothermia</taxon>
        <taxon>Rhodothermales</taxon>
        <taxon>Salinibacteraceae</taxon>
        <taxon>Salinibacter</taxon>
    </lineage>
</organism>
<keyword evidence="3" id="KW-0472">Membrane</keyword>
<dbReference type="Proteomes" id="UP001155027">
    <property type="component" value="Unassembled WGS sequence"/>
</dbReference>
<dbReference type="GO" id="GO:0016811">
    <property type="term" value="F:hydrolase activity, acting on carbon-nitrogen (but not peptide) bonds, in linear amides"/>
    <property type="evidence" value="ECO:0007669"/>
    <property type="project" value="InterPro"/>
</dbReference>
<dbReference type="AlphaFoldDB" id="A0A9X2PUX3"/>
<accession>A0A9X2PUX3</accession>
<evidence type="ECO:0000256" key="2">
    <source>
        <dbReference type="SAM" id="MobiDB-lite"/>
    </source>
</evidence>
<sequence length="655" mass="71642">MSRRLYFGLAGVLIAVGGAVLWWALGGPVSPPPAAHPIEDLRDTTTVGWTDRRTATIEATHATDALTALGYVHGMKRAWTLTVWRHTALGTLSTAFGDGLVPVDRHARRLGFAHHARRAYERLGTATRERLQAYARGLNAALRSNRVQQREPFLHFDLAPKRWAPWHSLALARLVAWTGTAPTAAPTAPDSGLADFRAADRRLRRWLRLHGRSRSVAWAAGAPGDTTRTVLFAKHVLGATANPVVQEVVIRRPDAAPTVAASLPGAPLFPTGRTNGHRWTYLLHSDATLVPIEVDSTEARSRHERIAPARGGEQLVEIQRHGARVRVGPISPDSAWVLEWPGLRARTDLPRWLATAHLDAQRDAAAPDFHLVEGEGLRVDSTGAWSVQGQPPVVDRGPASILVGRSGWAAHQADVLRAQARSGPVAPAQWSASDSSAWAAALLPTLLPDLASLNAPDSTTVDARSYLRNWDAVYDPASIGAVVFAEWMRAYRREIGRRPTPTDSVFFAGPRRRRTFRAAVDSLTRRYGTDVRQWRWERAASERRFFPVWAADSLVAEDVSALSSTRFAPLDRPGRGHASSLSGGPARIDPLPLGPAPTHWDGWMQGPRGGLTVRRLRFEPSRFFARSLLSRTRPPPVSVGQAPIPNTTRLVPPSP</sequence>
<proteinExistence type="inferred from homology"/>
<dbReference type="InterPro" id="IPR023343">
    <property type="entry name" value="Penicillin_amidase_dom1"/>
</dbReference>
<dbReference type="InterPro" id="IPR029055">
    <property type="entry name" value="Ntn_hydrolases_N"/>
</dbReference>
<dbReference type="EMBL" id="JANUAU010000002">
    <property type="protein sequence ID" value="MCS3676999.1"/>
    <property type="molecule type" value="Genomic_DNA"/>
</dbReference>
<dbReference type="PANTHER" id="PTHR34218">
    <property type="entry name" value="PEPTIDASE S45 PENICILLIN AMIDASE"/>
    <property type="match status" value="1"/>
</dbReference>
<feature type="region of interest" description="Disordered" evidence="2">
    <location>
        <begin position="572"/>
        <end position="594"/>
    </location>
</feature>
<dbReference type="Pfam" id="PF01804">
    <property type="entry name" value="Penicil_amidase"/>
    <property type="match status" value="2"/>
</dbReference>
<dbReference type="PANTHER" id="PTHR34218:SF4">
    <property type="entry name" value="ACYL-HOMOSERINE LACTONE ACYLASE QUIP"/>
    <property type="match status" value="1"/>
</dbReference>
<dbReference type="Gene3D" id="1.10.1400.10">
    <property type="match status" value="1"/>
</dbReference>
<name>A0A9X2PUX3_9BACT</name>
<gene>
    <name evidence="4" type="ORF">GGP71_000906</name>
</gene>
<dbReference type="InterPro" id="IPR002692">
    <property type="entry name" value="S45"/>
</dbReference>